<feature type="transmembrane region" description="Helical" evidence="1">
    <location>
        <begin position="98"/>
        <end position="128"/>
    </location>
</feature>
<reference evidence="2" key="1">
    <citation type="submission" date="2022-09" db="EMBL/GenBank/DDBJ databases">
        <title>Novosphingobium sp. Nov., a polycyclic aromatic hydrocarbon-degrading bacterium isolated form mangrove sediments in HongKong.</title>
        <authorList>
            <person name="Hu Z."/>
        </authorList>
    </citation>
    <scope>NUCLEOTIDE SEQUENCE</scope>
    <source>
        <strain evidence="2">HK4-1</strain>
    </source>
</reference>
<organism evidence="2 3">
    <name type="scientific">Novosphingobium mangrovi</name>
    <name type="common">ex Huang et al. 2023</name>
    <dbReference type="NCBI Taxonomy" id="2976432"/>
    <lineage>
        <taxon>Bacteria</taxon>
        <taxon>Pseudomonadati</taxon>
        <taxon>Pseudomonadota</taxon>
        <taxon>Alphaproteobacteria</taxon>
        <taxon>Sphingomonadales</taxon>
        <taxon>Sphingomonadaceae</taxon>
        <taxon>Novosphingobium</taxon>
    </lineage>
</organism>
<feature type="transmembrane region" description="Helical" evidence="1">
    <location>
        <begin position="24"/>
        <end position="43"/>
    </location>
</feature>
<dbReference type="InterPro" id="IPR008523">
    <property type="entry name" value="DUF805"/>
</dbReference>
<name>A0ABT2I251_9SPHN</name>
<dbReference type="PANTHER" id="PTHR34980:SF2">
    <property type="entry name" value="INNER MEMBRANE PROTEIN YHAH-RELATED"/>
    <property type="match status" value="1"/>
</dbReference>
<sequence length="154" mass="17070">MLEYMIMPFYRYADFSGRARRMEFWSFAFLNFIVTSILVTLAFSTGFSHRALIRKAEFGGSLGIAAIAFFAILAMYSLAVLIPLIATNVRRLHDRNMSGWWCLAFVVLGVIPVFGWIGSIAYLVIMFLPGTAGPNRYGEDPKAPDGSEVPISGA</sequence>
<dbReference type="Pfam" id="PF05656">
    <property type="entry name" value="DUF805"/>
    <property type="match status" value="1"/>
</dbReference>
<comment type="caution">
    <text evidence="2">The sequence shown here is derived from an EMBL/GenBank/DDBJ whole genome shotgun (WGS) entry which is preliminary data.</text>
</comment>
<keyword evidence="1" id="KW-0472">Membrane</keyword>
<feature type="transmembrane region" description="Helical" evidence="1">
    <location>
        <begin position="64"/>
        <end position="86"/>
    </location>
</feature>
<proteinExistence type="predicted"/>
<dbReference type="EMBL" id="JANZXA010000002">
    <property type="protein sequence ID" value="MCT2398881.1"/>
    <property type="molecule type" value="Genomic_DNA"/>
</dbReference>
<accession>A0ABT2I251</accession>
<evidence type="ECO:0000313" key="3">
    <source>
        <dbReference type="Proteomes" id="UP001165583"/>
    </source>
</evidence>
<dbReference type="Proteomes" id="UP001165583">
    <property type="component" value="Unassembled WGS sequence"/>
</dbReference>
<protein>
    <submittedName>
        <fullName evidence="2">DUF805 domain-containing protein</fullName>
    </submittedName>
</protein>
<dbReference type="RefSeq" id="WP_260044450.1">
    <property type="nucleotide sequence ID" value="NZ_JANZXA010000002.1"/>
</dbReference>
<keyword evidence="1" id="KW-0812">Transmembrane</keyword>
<evidence type="ECO:0000313" key="2">
    <source>
        <dbReference type="EMBL" id="MCT2398881.1"/>
    </source>
</evidence>
<evidence type="ECO:0000256" key="1">
    <source>
        <dbReference type="SAM" id="Phobius"/>
    </source>
</evidence>
<gene>
    <name evidence="2" type="ORF">NZK81_04935</name>
</gene>
<dbReference type="PANTHER" id="PTHR34980">
    <property type="entry name" value="INNER MEMBRANE PROTEIN-RELATED-RELATED"/>
    <property type="match status" value="1"/>
</dbReference>
<keyword evidence="3" id="KW-1185">Reference proteome</keyword>
<keyword evidence="1" id="KW-1133">Transmembrane helix</keyword>